<dbReference type="EC" id="2.7.7.7" evidence="2"/>
<evidence type="ECO:0000313" key="2">
    <source>
        <dbReference type="EMBL" id="AWN82190.1"/>
    </source>
</evidence>
<evidence type="ECO:0000259" key="1">
    <source>
        <dbReference type="SMART" id="SM00479"/>
    </source>
</evidence>
<dbReference type="InterPro" id="IPR046768">
    <property type="entry name" value="ExoX-like_C"/>
</dbReference>
<dbReference type="InterPro" id="IPR012337">
    <property type="entry name" value="RNaseH-like_sf"/>
</dbReference>
<dbReference type="GO" id="GO:0003887">
    <property type="term" value="F:DNA-directed DNA polymerase activity"/>
    <property type="evidence" value="ECO:0007669"/>
    <property type="project" value="UniProtKB-EC"/>
</dbReference>
<sequence>MHLQLTNPLVVLDLETTGIDLINDRILEIAFIKLMPNGQRSTFHKRVNPEIPIPLESSLIHGLYAEDLKDQPTFKQLAKELLVFLKGSDLAGFNLIRFDVPILVESFLRAELDFKIDNRKMIDVQRLFHLMEKRTLKAAYQFYCQKELKGAHNALVDSEATIEILLEQIKRYENQNVTDPLGNIMGTIQNDVKTLHNLTNSNRIDLAGRIIYNTERLPVFNFGKHKGKIVTEVLKLEPSYYNWILQGDFSLDTKRRLTQIKMGTLV</sequence>
<gene>
    <name evidence="2" type="primary">dnaQ</name>
    <name evidence="2" type="ORF">DK880_00891</name>
</gene>
<dbReference type="GO" id="GO:0045004">
    <property type="term" value="P:DNA replication proofreading"/>
    <property type="evidence" value="ECO:0007669"/>
    <property type="project" value="TreeGrafter"/>
</dbReference>
<feature type="domain" description="Exonuclease" evidence="1">
    <location>
        <begin position="8"/>
        <end position="174"/>
    </location>
</feature>
<dbReference type="InterPro" id="IPR013520">
    <property type="entry name" value="Ribonucl_H"/>
</dbReference>
<name>A0A2Z3LJG0_9BACT</name>
<dbReference type="OrthoDB" id="9791657at2"/>
<dbReference type="KEGG" id="cher:DK880_00891"/>
<dbReference type="Pfam" id="PF00929">
    <property type="entry name" value="RNase_T"/>
    <property type="match status" value="1"/>
</dbReference>
<dbReference type="SMART" id="SM00479">
    <property type="entry name" value="EXOIII"/>
    <property type="match status" value="1"/>
</dbReference>
<dbReference type="PANTHER" id="PTHR30231:SF41">
    <property type="entry name" value="DNA POLYMERASE III SUBUNIT EPSILON"/>
    <property type="match status" value="1"/>
</dbReference>
<proteinExistence type="predicted"/>
<dbReference type="PANTHER" id="PTHR30231">
    <property type="entry name" value="DNA POLYMERASE III SUBUNIT EPSILON"/>
    <property type="match status" value="1"/>
</dbReference>
<keyword evidence="2" id="KW-0808">Transferase</keyword>
<dbReference type="GO" id="GO:0005829">
    <property type="term" value="C:cytosol"/>
    <property type="evidence" value="ECO:0007669"/>
    <property type="project" value="TreeGrafter"/>
</dbReference>
<dbReference type="CDD" id="cd06127">
    <property type="entry name" value="DEDDh"/>
    <property type="match status" value="1"/>
</dbReference>
<keyword evidence="2" id="KW-0548">Nucleotidyltransferase</keyword>
<dbReference type="GO" id="GO:0008408">
    <property type="term" value="F:3'-5' exonuclease activity"/>
    <property type="evidence" value="ECO:0007669"/>
    <property type="project" value="TreeGrafter"/>
</dbReference>
<dbReference type="AlphaFoldDB" id="A0A2Z3LJG0"/>
<accession>A0A2Z3LJG0</accession>
<dbReference type="Gene3D" id="3.30.420.10">
    <property type="entry name" value="Ribonuclease H-like superfamily/Ribonuclease H"/>
    <property type="match status" value="1"/>
</dbReference>
<dbReference type="SUPFAM" id="SSF53098">
    <property type="entry name" value="Ribonuclease H-like"/>
    <property type="match status" value="1"/>
</dbReference>
<dbReference type="RefSeq" id="WP_109997574.1">
    <property type="nucleotide sequence ID" value="NZ_CP029619.1"/>
</dbReference>
<organism evidence="2 3">
    <name type="scientific">Candidatus Cardinium hertigii</name>
    <dbReference type="NCBI Taxonomy" id="247481"/>
    <lineage>
        <taxon>Bacteria</taxon>
        <taxon>Pseudomonadati</taxon>
        <taxon>Bacteroidota</taxon>
        <taxon>Cytophagia</taxon>
        <taxon>Cytophagales</taxon>
        <taxon>Amoebophilaceae</taxon>
        <taxon>Candidatus Cardinium</taxon>
    </lineage>
</organism>
<protein>
    <submittedName>
        <fullName evidence="2">DNA polymerase III subunit epsilon</fullName>
        <ecNumber evidence="2">2.7.7.7</ecNumber>
    </submittedName>
</protein>
<dbReference type="Proteomes" id="UP000245872">
    <property type="component" value="Chromosome"/>
</dbReference>
<dbReference type="EMBL" id="CP029619">
    <property type="protein sequence ID" value="AWN82190.1"/>
    <property type="molecule type" value="Genomic_DNA"/>
</dbReference>
<evidence type="ECO:0000313" key="3">
    <source>
        <dbReference type="Proteomes" id="UP000245872"/>
    </source>
</evidence>
<dbReference type="Pfam" id="PF20600">
    <property type="entry name" value="ExoX-like_C"/>
    <property type="match status" value="1"/>
</dbReference>
<keyword evidence="3" id="KW-1185">Reference proteome</keyword>
<dbReference type="GO" id="GO:0003676">
    <property type="term" value="F:nucleic acid binding"/>
    <property type="evidence" value="ECO:0007669"/>
    <property type="project" value="InterPro"/>
</dbReference>
<reference evidence="2 3" key="1">
    <citation type="submission" date="2018-05" db="EMBL/GenBank/DDBJ databases">
        <title>Candidatus Cardinium hertigii Genome Assembly.</title>
        <authorList>
            <person name="Showmaker K.C."/>
            <person name="Walden K.O."/>
            <person name="Fields C.J."/>
            <person name="Lambert K.N."/>
            <person name="Hudson M.E."/>
        </authorList>
    </citation>
    <scope>NUCLEOTIDE SEQUENCE [LARGE SCALE GENOMIC DNA]</scope>
    <source>
        <strain evidence="3">cHgTN10</strain>
    </source>
</reference>
<dbReference type="InterPro" id="IPR036397">
    <property type="entry name" value="RNaseH_sf"/>
</dbReference>